<sequence>MVAGIYYRISLDRLGEGLGIERQREDGLALAARRGWSVREFSDNDISATHGKFRPGYAALMAAAKAGEIDCIIVFHTSRLWRNRRERAEGIELLKEARVSVVPVKGPELDMTTAYGRGMAGMIGEFDTMEVEVKAERQRREALQRAQSGRPNGGRRAFGYSADGTGLRTEADGSSPEADAVRTAYRSFLAGRTLSGIALDLNEDGFTTTTGGPWRHNAVRVMLLNPRNAGIRTHNGKEVGKAVWPPIVPESTFRATVAKLLEPSRKTNHIGAARKWLGTRLYRCGRTGCEGLMVSTYREKYADGRARRIYRCQICYLSRLAEPVDSTVRRIVEERLGREDVADLLMDDSNASSIAAEDLQGQAVALRQRRDSAVKMWARGVLDDQELETAKQEIADQLAEIQVKMADAGRENALVPILGAEDPPAEWRKLEGNVDREQAIIQALGVVRLVPPPIGRRKFDPETVDLKWHRALH</sequence>
<proteinExistence type="predicted"/>
<comment type="caution">
    <text evidence="3">The sequence shown here is derived from an EMBL/GenBank/DDBJ whole genome shotgun (WGS) entry which is preliminary data.</text>
</comment>
<dbReference type="Pfam" id="PF00239">
    <property type="entry name" value="Resolvase"/>
    <property type="match status" value="1"/>
</dbReference>
<dbReference type="RefSeq" id="WP_204297190.1">
    <property type="nucleotide sequence ID" value="NZ_BAAAGQ010000028.1"/>
</dbReference>
<dbReference type="Gene3D" id="3.40.50.1390">
    <property type="entry name" value="Resolvase, N-terminal catalytic domain"/>
    <property type="match status" value="1"/>
</dbReference>
<dbReference type="InterPro" id="IPR050639">
    <property type="entry name" value="SSR_resolvase"/>
</dbReference>
<protein>
    <submittedName>
        <fullName evidence="3">Serine recombinase</fullName>
    </submittedName>
</protein>
<dbReference type="CDD" id="cd00338">
    <property type="entry name" value="Ser_Recombinase"/>
    <property type="match status" value="1"/>
</dbReference>
<dbReference type="InterPro" id="IPR038109">
    <property type="entry name" value="DNA_bind_recomb_sf"/>
</dbReference>
<evidence type="ECO:0000313" key="3">
    <source>
        <dbReference type="EMBL" id="GID46943.1"/>
    </source>
</evidence>
<dbReference type="SMART" id="SM00857">
    <property type="entry name" value="Resolvase"/>
    <property type="match status" value="1"/>
</dbReference>
<dbReference type="Gene3D" id="3.90.1750.20">
    <property type="entry name" value="Putative Large Serine Recombinase, Chain B, Domain 2"/>
    <property type="match status" value="1"/>
</dbReference>
<gene>
    <name evidence="3" type="ORF">Aca07nite_42180</name>
</gene>
<evidence type="ECO:0000256" key="1">
    <source>
        <dbReference type="SAM" id="MobiDB-lite"/>
    </source>
</evidence>
<evidence type="ECO:0000259" key="2">
    <source>
        <dbReference type="PROSITE" id="PS51737"/>
    </source>
</evidence>
<dbReference type="InterPro" id="IPR006119">
    <property type="entry name" value="Resolv_N"/>
</dbReference>
<dbReference type="SUPFAM" id="SSF53041">
    <property type="entry name" value="Resolvase-like"/>
    <property type="match status" value="1"/>
</dbReference>
<feature type="domain" description="Recombinase" evidence="2">
    <location>
        <begin position="157"/>
        <end position="266"/>
    </location>
</feature>
<feature type="region of interest" description="Disordered" evidence="1">
    <location>
        <begin position="144"/>
        <end position="178"/>
    </location>
</feature>
<organism evidence="3">
    <name type="scientific">Actinoplanes campanulatus</name>
    <dbReference type="NCBI Taxonomy" id="113559"/>
    <lineage>
        <taxon>Bacteria</taxon>
        <taxon>Bacillati</taxon>
        <taxon>Actinomycetota</taxon>
        <taxon>Actinomycetes</taxon>
        <taxon>Micromonosporales</taxon>
        <taxon>Micromonosporaceae</taxon>
        <taxon>Actinoplanes</taxon>
    </lineage>
</organism>
<dbReference type="EMBL" id="BOMF01000081">
    <property type="protein sequence ID" value="GID46943.1"/>
    <property type="molecule type" value="Genomic_DNA"/>
</dbReference>
<accession>A0ABQ3WL16</accession>
<name>A0ABQ3WL16_9ACTN</name>
<dbReference type="PANTHER" id="PTHR30461">
    <property type="entry name" value="DNA-INVERTASE FROM LAMBDOID PROPHAGE"/>
    <property type="match status" value="1"/>
</dbReference>
<dbReference type="PROSITE" id="PS51737">
    <property type="entry name" value="RECOMBINASE_DNA_BIND"/>
    <property type="match status" value="1"/>
</dbReference>
<dbReference type="InterPro" id="IPR011109">
    <property type="entry name" value="DNA_bind_recombinase_dom"/>
</dbReference>
<reference evidence="3" key="1">
    <citation type="submission" date="2021-01" db="EMBL/GenBank/DDBJ databases">
        <title>Whole genome shotgun sequence of Actinoplanes capillaceus NBRC 16408.</title>
        <authorList>
            <person name="Komaki H."/>
            <person name="Tamura T."/>
        </authorList>
    </citation>
    <scope>NUCLEOTIDE SEQUENCE [LARGE SCALE GENOMIC DNA]</scope>
    <source>
        <strain evidence="3">NBRC 16408</strain>
    </source>
</reference>
<dbReference type="InterPro" id="IPR036162">
    <property type="entry name" value="Resolvase-like_N_sf"/>
</dbReference>
<dbReference type="PANTHER" id="PTHR30461:SF23">
    <property type="entry name" value="DNA RECOMBINASE-RELATED"/>
    <property type="match status" value="1"/>
</dbReference>
<dbReference type="Pfam" id="PF07508">
    <property type="entry name" value="Recombinase"/>
    <property type="match status" value="1"/>
</dbReference>